<sequence>MLEQVDDTLFARADRADSNQQQAAYFDAMREIRRKRPTLEADFAALILKRFDQALHHRQQPLTAAQRNLPDDELSLIETDELEERLAVDAMVTKAKRLYAEALYLIGQRLAAMAGTPAPAVNEEVAIGPGVICGAFQEASASLEIDIQIRLLLYKLFDHDVINALGDLYAGVNLILRESGILPTLSAADAVPGSARHSRAGRRAPSSGGGAGERVPESDEMDEIARTLRDFLYGHDSVSGQGSSLGSGGAAYGGYAGISGNASPQPVIEALSRLQLTAVAGDYCVDGGLSLNPAALKRGLIDGSGTATGTGALIRPLEDKTIDVVAMLFDFLFDDPDLPGQIKGAVARLQIPVLKAALIDAEFFTRKQHPVRRLLNQLAHAGIGWSPDADDPDDGLLVCIERLVDRVLNEFEDNVAIFSDVLDEFEEWLRKTEHRSSVREEELVGEAQQAETQAVAKAAAAAAIHETIGEAELPEPVRTFLNGPWMNLLARIYRLEGGGTPAWERVLNVASTLVWSLMPKGSEASRRQLLETLPTLLRALRDGMERLHLPATSREQLLSCLAVEHTRLARAMNASMPPVSGGIQKTQSVVAGNESVPTMAEISSDPQSFMARKAAEINRMIDEGRFLGGMSTPRLSEDGPLDHFYERAEDMGEGAWLDWTDTTGREQRIKLSWRSVISGKYFFVNRQGVKVAEMNAHALAHELREGRARVIEDAPMMDRALLSVLDNLQQGV</sequence>
<dbReference type="Pfam" id="PF07793">
    <property type="entry name" value="DUF1631"/>
    <property type="match status" value="1"/>
</dbReference>
<evidence type="ECO:0008006" key="4">
    <source>
        <dbReference type="Google" id="ProtNLM"/>
    </source>
</evidence>
<protein>
    <recommendedName>
        <fullName evidence="4">Thymidine phosphorylase</fullName>
    </recommendedName>
</protein>
<gene>
    <name evidence="2" type="ORF">BI364_08095</name>
</gene>
<dbReference type="AlphaFoldDB" id="A0A1D8IND8"/>
<name>A0A1D8IND8_9GAMM</name>
<accession>A0A1D8IND8</accession>
<evidence type="ECO:0000313" key="3">
    <source>
        <dbReference type="Proteomes" id="UP000095401"/>
    </source>
</evidence>
<evidence type="ECO:0000256" key="1">
    <source>
        <dbReference type="SAM" id="MobiDB-lite"/>
    </source>
</evidence>
<evidence type="ECO:0000313" key="2">
    <source>
        <dbReference type="EMBL" id="AOU97931.1"/>
    </source>
</evidence>
<proteinExistence type="predicted"/>
<feature type="region of interest" description="Disordered" evidence="1">
    <location>
        <begin position="193"/>
        <end position="219"/>
    </location>
</feature>
<dbReference type="InterPro" id="IPR012434">
    <property type="entry name" value="DUF1631"/>
</dbReference>
<dbReference type="EMBL" id="CP017415">
    <property type="protein sequence ID" value="AOU97931.1"/>
    <property type="molecule type" value="Genomic_DNA"/>
</dbReference>
<dbReference type="Proteomes" id="UP000095401">
    <property type="component" value="Chromosome"/>
</dbReference>
<reference evidence="3" key="1">
    <citation type="submission" date="2016-09" db="EMBL/GenBank/DDBJ databases">
        <title>Acidihalobacter prosperus F5.</title>
        <authorList>
            <person name="Khaleque H.N."/>
            <person name="Ramsay J.P."/>
            <person name="Kaksonen A.H."/>
            <person name="Boxall N.J."/>
            <person name="Watkin E.L.J."/>
        </authorList>
    </citation>
    <scope>NUCLEOTIDE SEQUENCE [LARGE SCALE GENOMIC DNA]</scope>
    <source>
        <strain evidence="3">F5</strain>
    </source>
</reference>
<organism evidence="2 3">
    <name type="scientific">Acidihalobacter yilgarnensis</name>
    <dbReference type="NCBI Taxonomy" id="2819280"/>
    <lineage>
        <taxon>Bacteria</taxon>
        <taxon>Pseudomonadati</taxon>
        <taxon>Pseudomonadota</taxon>
        <taxon>Gammaproteobacteria</taxon>
        <taxon>Chromatiales</taxon>
        <taxon>Ectothiorhodospiraceae</taxon>
        <taxon>Acidihalobacter</taxon>
    </lineage>
</organism>
<keyword evidence="3" id="KW-1185">Reference proteome</keyword>
<dbReference type="KEGG" id="aprs:BI364_08095"/>